<evidence type="ECO:0000313" key="2">
    <source>
        <dbReference type="Proteomes" id="UP001321760"/>
    </source>
</evidence>
<sequence length="274" mass="30749">MKPLSFELATPEYLKDKLFLFDPERATIQYIEHLLIRSGGACIKTQGGLCLPTECWLSIVRCLSDEAARPGRQFHFVKASLVPSPSSGLSTSAQKMLRCVRHEFERKNNDETKIAGRLWNAPSILDFEDFLQNATPKKISEFNAHRDLLNMDEGQRLCEALPTPVIQIPMLRELSGRGATRYIPLRKGPGRVRFGALYCELEVPDIIARTEGGFCSLCNCDRIVEASTMMQSAYLGMFSRTSDFSIPEDVPITCPLCVGLYYFQHEIAYLAGLA</sequence>
<dbReference type="Proteomes" id="UP001321760">
    <property type="component" value="Unassembled WGS sequence"/>
</dbReference>
<reference evidence="1" key="2">
    <citation type="submission" date="2023-05" db="EMBL/GenBank/DDBJ databases">
        <authorList>
            <consortium name="Lawrence Berkeley National Laboratory"/>
            <person name="Steindorff A."/>
            <person name="Hensen N."/>
            <person name="Bonometti L."/>
            <person name="Westerberg I."/>
            <person name="Brannstrom I.O."/>
            <person name="Guillou S."/>
            <person name="Cros-Aarteil S."/>
            <person name="Calhoun S."/>
            <person name="Haridas S."/>
            <person name="Kuo A."/>
            <person name="Mondo S."/>
            <person name="Pangilinan J."/>
            <person name="Riley R."/>
            <person name="Labutti K."/>
            <person name="Andreopoulos B."/>
            <person name="Lipzen A."/>
            <person name="Chen C."/>
            <person name="Yanf M."/>
            <person name="Daum C."/>
            <person name="Ng V."/>
            <person name="Clum A."/>
            <person name="Ohm R."/>
            <person name="Martin F."/>
            <person name="Silar P."/>
            <person name="Natvig D."/>
            <person name="Lalanne C."/>
            <person name="Gautier V."/>
            <person name="Ament-Velasquez S.L."/>
            <person name="Kruys A."/>
            <person name="Hutchinson M.I."/>
            <person name="Powell A.J."/>
            <person name="Barry K."/>
            <person name="Miller A.N."/>
            <person name="Grigoriev I.V."/>
            <person name="Debuchy R."/>
            <person name="Gladieux P."/>
            <person name="Thoren M.H."/>
            <person name="Johannesson H."/>
        </authorList>
    </citation>
    <scope>NUCLEOTIDE SEQUENCE</scope>
    <source>
        <strain evidence="1">PSN243</strain>
    </source>
</reference>
<gene>
    <name evidence="1" type="ORF">QBC34DRAFT_472960</name>
</gene>
<dbReference type="AlphaFoldDB" id="A0AAV9GCA6"/>
<feature type="non-terminal residue" evidence="1">
    <location>
        <position position="274"/>
    </location>
</feature>
<dbReference type="EMBL" id="MU865967">
    <property type="protein sequence ID" value="KAK4445291.1"/>
    <property type="molecule type" value="Genomic_DNA"/>
</dbReference>
<evidence type="ECO:0000313" key="1">
    <source>
        <dbReference type="EMBL" id="KAK4445291.1"/>
    </source>
</evidence>
<comment type="caution">
    <text evidence="1">The sequence shown here is derived from an EMBL/GenBank/DDBJ whole genome shotgun (WGS) entry which is preliminary data.</text>
</comment>
<reference evidence="1" key="1">
    <citation type="journal article" date="2023" name="Mol. Phylogenet. Evol.">
        <title>Genome-scale phylogeny and comparative genomics of the fungal order Sordariales.</title>
        <authorList>
            <person name="Hensen N."/>
            <person name="Bonometti L."/>
            <person name="Westerberg I."/>
            <person name="Brannstrom I.O."/>
            <person name="Guillou S."/>
            <person name="Cros-Aarteil S."/>
            <person name="Calhoun S."/>
            <person name="Haridas S."/>
            <person name="Kuo A."/>
            <person name="Mondo S."/>
            <person name="Pangilinan J."/>
            <person name="Riley R."/>
            <person name="LaButti K."/>
            <person name="Andreopoulos B."/>
            <person name="Lipzen A."/>
            <person name="Chen C."/>
            <person name="Yan M."/>
            <person name="Daum C."/>
            <person name="Ng V."/>
            <person name="Clum A."/>
            <person name="Steindorff A."/>
            <person name="Ohm R.A."/>
            <person name="Martin F."/>
            <person name="Silar P."/>
            <person name="Natvig D.O."/>
            <person name="Lalanne C."/>
            <person name="Gautier V."/>
            <person name="Ament-Velasquez S.L."/>
            <person name="Kruys A."/>
            <person name="Hutchinson M.I."/>
            <person name="Powell A.J."/>
            <person name="Barry K."/>
            <person name="Miller A.N."/>
            <person name="Grigoriev I.V."/>
            <person name="Debuchy R."/>
            <person name="Gladieux P."/>
            <person name="Hiltunen Thoren M."/>
            <person name="Johannesson H."/>
        </authorList>
    </citation>
    <scope>NUCLEOTIDE SEQUENCE</scope>
    <source>
        <strain evidence="1">PSN243</strain>
    </source>
</reference>
<accession>A0AAV9GCA6</accession>
<proteinExistence type="predicted"/>
<protein>
    <submittedName>
        <fullName evidence="1">Uncharacterized protein</fullName>
    </submittedName>
</protein>
<keyword evidence="2" id="KW-1185">Reference proteome</keyword>
<name>A0AAV9GCA6_9PEZI</name>
<organism evidence="1 2">
    <name type="scientific">Podospora aff. communis PSN243</name>
    <dbReference type="NCBI Taxonomy" id="3040156"/>
    <lineage>
        <taxon>Eukaryota</taxon>
        <taxon>Fungi</taxon>
        <taxon>Dikarya</taxon>
        <taxon>Ascomycota</taxon>
        <taxon>Pezizomycotina</taxon>
        <taxon>Sordariomycetes</taxon>
        <taxon>Sordariomycetidae</taxon>
        <taxon>Sordariales</taxon>
        <taxon>Podosporaceae</taxon>
        <taxon>Podospora</taxon>
    </lineage>
</organism>